<comment type="caution">
    <text evidence="5">The sequence shown here is derived from an EMBL/GenBank/DDBJ whole genome shotgun (WGS) entry which is preliminary data.</text>
</comment>
<sequence length="159" mass="18482">MNIIIRRGVKADLPQVYGLIQELAEYERAPQEVTNTLADMEADGFGENPVFEFFVAEAEEKVVGICLYYMAYSTWKGKMLFLEDLIVTEAYRRYGLGKKLFDAFARRAQELGAKRLKWQVLEWNEPAITFYKKLNCNLDAEWINCNMNEQEIAAYVENL</sequence>
<name>A0A5M6DHZ3_9BACT</name>
<gene>
    <name evidence="5" type="ORF">F0145_11985</name>
</gene>
<dbReference type="CDD" id="cd04301">
    <property type="entry name" value="NAT_SF"/>
    <property type="match status" value="1"/>
</dbReference>
<reference evidence="5 6" key="1">
    <citation type="submission" date="2019-09" db="EMBL/GenBank/DDBJ databases">
        <title>Genome sequence and assembly of Adhaeribacter sp.</title>
        <authorList>
            <person name="Chhetri G."/>
        </authorList>
    </citation>
    <scope>NUCLEOTIDE SEQUENCE [LARGE SCALE GENOMIC DNA]</scope>
    <source>
        <strain evidence="5 6">DK36</strain>
    </source>
</reference>
<dbReference type="SUPFAM" id="SSF55729">
    <property type="entry name" value="Acyl-CoA N-acyltransferases (Nat)"/>
    <property type="match status" value="1"/>
</dbReference>
<protein>
    <submittedName>
        <fullName evidence="5">GNAT family N-acetyltransferase</fullName>
    </submittedName>
</protein>
<evidence type="ECO:0000256" key="2">
    <source>
        <dbReference type="ARBA" id="ARBA00022679"/>
    </source>
</evidence>
<dbReference type="PROSITE" id="PS51186">
    <property type="entry name" value="GNAT"/>
    <property type="match status" value="1"/>
</dbReference>
<keyword evidence="3" id="KW-0012">Acyltransferase</keyword>
<evidence type="ECO:0000256" key="1">
    <source>
        <dbReference type="ARBA" id="ARBA00008694"/>
    </source>
</evidence>
<dbReference type="EMBL" id="VWSF01000008">
    <property type="protein sequence ID" value="KAA5545809.1"/>
    <property type="molecule type" value="Genomic_DNA"/>
</dbReference>
<dbReference type="Proteomes" id="UP000323426">
    <property type="component" value="Unassembled WGS sequence"/>
</dbReference>
<feature type="domain" description="N-acetyltransferase" evidence="4">
    <location>
        <begin position="3"/>
        <end position="159"/>
    </location>
</feature>
<dbReference type="Gene3D" id="3.40.630.30">
    <property type="match status" value="1"/>
</dbReference>
<evidence type="ECO:0000256" key="3">
    <source>
        <dbReference type="ARBA" id="ARBA00023315"/>
    </source>
</evidence>
<dbReference type="InterPro" id="IPR016181">
    <property type="entry name" value="Acyl_CoA_acyltransferase"/>
</dbReference>
<dbReference type="AlphaFoldDB" id="A0A5M6DHZ3"/>
<evidence type="ECO:0000313" key="6">
    <source>
        <dbReference type="Proteomes" id="UP000323426"/>
    </source>
</evidence>
<dbReference type="InterPro" id="IPR051016">
    <property type="entry name" value="Diverse_Substrate_AcTransf"/>
</dbReference>
<evidence type="ECO:0000259" key="4">
    <source>
        <dbReference type="PROSITE" id="PS51186"/>
    </source>
</evidence>
<dbReference type="PANTHER" id="PTHR10545">
    <property type="entry name" value="DIAMINE N-ACETYLTRANSFERASE"/>
    <property type="match status" value="1"/>
</dbReference>
<organism evidence="5 6">
    <name type="scientific">Adhaeribacter rhizoryzae</name>
    <dbReference type="NCBI Taxonomy" id="2607907"/>
    <lineage>
        <taxon>Bacteria</taxon>
        <taxon>Pseudomonadati</taxon>
        <taxon>Bacteroidota</taxon>
        <taxon>Cytophagia</taxon>
        <taxon>Cytophagales</taxon>
        <taxon>Hymenobacteraceae</taxon>
        <taxon>Adhaeribacter</taxon>
    </lineage>
</organism>
<evidence type="ECO:0000313" key="5">
    <source>
        <dbReference type="EMBL" id="KAA5545809.1"/>
    </source>
</evidence>
<dbReference type="Pfam" id="PF00583">
    <property type="entry name" value="Acetyltransf_1"/>
    <property type="match status" value="1"/>
</dbReference>
<accession>A0A5M6DHZ3</accession>
<keyword evidence="6" id="KW-1185">Reference proteome</keyword>
<dbReference type="FunFam" id="3.40.630.30:FF:000064">
    <property type="entry name" value="GNAT family acetyltransferase"/>
    <property type="match status" value="1"/>
</dbReference>
<keyword evidence="2 5" id="KW-0808">Transferase</keyword>
<comment type="similarity">
    <text evidence="1">Belongs to the acetyltransferase family.</text>
</comment>
<dbReference type="GO" id="GO:0008080">
    <property type="term" value="F:N-acetyltransferase activity"/>
    <property type="evidence" value="ECO:0007669"/>
    <property type="project" value="TreeGrafter"/>
</dbReference>
<proteinExistence type="inferred from homology"/>
<dbReference type="PANTHER" id="PTHR10545:SF29">
    <property type="entry name" value="GH14572P-RELATED"/>
    <property type="match status" value="1"/>
</dbReference>
<dbReference type="InterPro" id="IPR000182">
    <property type="entry name" value="GNAT_dom"/>
</dbReference>